<reference evidence="3" key="1">
    <citation type="submission" date="2021-01" db="EMBL/GenBank/DDBJ databases">
        <authorList>
            <person name="Bezrukov I."/>
        </authorList>
    </citation>
    <scope>NUCLEOTIDE SEQUENCE</scope>
</reference>
<proteinExistence type="predicted"/>
<evidence type="ECO:0000259" key="2">
    <source>
        <dbReference type="Pfam" id="PF13369"/>
    </source>
</evidence>
<dbReference type="Pfam" id="PF13369">
    <property type="entry name" value="Transglut_core2"/>
    <property type="match status" value="1"/>
</dbReference>
<dbReference type="AlphaFoldDB" id="A0A8S2B2E7"/>
<dbReference type="Proteomes" id="UP000682877">
    <property type="component" value="Chromosome 7"/>
</dbReference>
<accession>A0A8S2B2E7</accession>
<dbReference type="InterPro" id="IPR032698">
    <property type="entry name" value="SirB1_N"/>
</dbReference>
<evidence type="ECO:0000313" key="3">
    <source>
        <dbReference type="EMBL" id="CAE6187767.1"/>
    </source>
</evidence>
<dbReference type="SUPFAM" id="SSF56808">
    <property type="entry name" value="Ribosomal protein L1"/>
    <property type="match status" value="1"/>
</dbReference>
<dbReference type="InterPro" id="IPR028364">
    <property type="entry name" value="Ribosomal_uL1/biogenesis"/>
</dbReference>
<dbReference type="Gene3D" id="3.40.50.790">
    <property type="match status" value="1"/>
</dbReference>
<protein>
    <recommendedName>
        <fullName evidence="2">Protein SirB1 N-terminal domain-containing protein</fullName>
    </recommendedName>
</protein>
<organism evidence="3 4">
    <name type="scientific">Arabidopsis arenosa</name>
    <name type="common">Sand rock-cress</name>
    <name type="synonym">Cardaminopsis arenosa</name>
    <dbReference type="NCBI Taxonomy" id="38785"/>
    <lineage>
        <taxon>Eukaryota</taxon>
        <taxon>Viridiplantae</taxon>
        <taxon>Streptophyta</taxon>
        <taxon>Embryophyta</taxon>
        <taxon>Tracheophyta</taxon>
        <taxon>Spermatophyta</taxon>
        <taxon>Magnoliopsida</taxon>
        <taxon>eudicotyledons</taxon>
        <taxon>Gunneridae</taxon>
        <taxon>Pentapetalae</taxon>
        <taxon>rosids</taxon>
        <taxon>malvids</taxon>
        <taxon>Brassicales</taxon>
        <taxon>Brassicaceae</taxon>
        <taxon>Camelineae</taxon>
        <taxon>Arabidopsis</taxon>
    </lineage>
</organism>
<feature type="domain" description="Protein SirB1 N-terminal" evidence="2">
    <location>
        <begin position="168"/>
        <end position="321"/>
    </location>
</feature>
<dbReference type="EMBL" id="LR999457">
    <property type="protein sequence ID" value="CAE6187767.1"/>
    <property type="molecule type" value="Genomic_DNA"/>
</dbReference>
<name>A0A8S2B2E7_ARAAE</name>
<dbReference type="PANTHER" id="PTHR31350:SF30">
    <property type="entry name" value="TRANSGLUTAMINASE FAMILY PROTEIN"/>
    <property type="match status" value="1"/>
</dbReference>
<dbReference type="InterPro" id="IPR016095">
    <property type="entry name" value="Ribosomal_uL1_3-a/b-sand"/>
</dbReference>
<keyword evidence="4" id="KW-1185">Reference proteome</keyword>
<evidence type="ECO:0000313" key="4">
    <source>
        <dbReference type="Proteomes" id="UP000682877"/>
    </source>
</evidence>
<evidence type="ECO:0000256" key="1">
    <source>
        <dbReference type="SAM" id="MobiDB-lite"/>
    </source>
</evidence>
<sequence length="634" mass="71158">MLCASSSFALLGPASSAMASSSVSRFVGFGHHTTLRYDLDQRRRRCSWTGIEKKIPFPGNRTASASAYPLFLSQLTKDSPRPKNYQEVTKSARQMFAREISIQSKDSEISIAKVLFYIAAEDEAFLAINRERDAQSLMKERESVQDQSDPSETDSEELLQLDGKSISEWLSEIDAISKEVEAELVSRDIGCHLVQVLEAVNTVLFDLRGFKRTSITLDPENSYLHSVLNCRCSTAFLISVIYIEVCMRLSVPIVGSPVGEDFLIWPKTEYPEELFKATSGQSLFSIVNGRCVDDPGSMASDLTAKSLQDLDIATNRDIIGIALANLIRLHWRRASKSSPGLMLTSPLSQLNNISSSNFPLLRPQDLRLAIAAAERLLILQPHNWALRRDLGMMLYYDRQYGEAVQELSICMAFAPPEEEAVLEPFVERLHLLRLISSLKPLGSDRLTNDGFVYLIVTLKRIPQLDRTNPLMIPLPHPLIDLAAEDSPELCLIIDDKHKNKITKEAALKKIEAEKIPITTVIKVSKLKSDLRKLEEEKRFELYFAERRLMPILPKLLGREFVKKKKNPIAINLRHDTCSVVKVAKLSMGRKEIAENVVAAMNGIGESVPGKWKNVKLFHLKLLESLALPVYQSVA</sequence>
<dbReference type="InterPro" id="IPR023674">
    <property type="entry name" value="Ribosomal_uL1-like"/>
</dbReference>
<dbReference type="Pfam" id="PF00687">
    <property type="entry name" value="Ribosomal_L1"/>
    <property type="match status" value="1"/>
</dbReference>
<gene>
    <name evidence="3" type="ORF">AARE701A_LOCUS19000</name>
</gene>
<dbReference type="PANTHER" id="PTHR31350">
    <property type="entry name" value="SI:DKEY-261L7.2"/>
    <property type="match status" value="1"/>
</dbReference>
<feature type="region of interest" description="Disordered" evidence="1">
    <location>
        <begin position="137"/>
        <end position="157"/>
    </location>
</feature>
<dbReference type="CDD" id="cd00403">
    <property type="entry name" value="Ribosomal_L1"/>
    <property type="match status" value="1"/>
</dbReference>